<evidence type="ECO:0000256" key="2">
    <source>
        <dbReference type="PIRSR" id="PIRSR603782-1"/>
    </source>
</evidence>
<organism evidence="6 7">
    <name type="scientific">Intoshia linei</name>
    <dbReference type="NCBI Taxonomy" id="1819745"/>
    <lineage>
        <taxon>Eukaryota</taxon>
        <taxon>Metazoa</taxon>
        <taxon>Spiralia</taxon>
        <taxon>Lophotrochozoa</taxon>
        <taxon>Mesozoa</taxon>
        <taxon>Orthonectida</taxon>
        <taxon>Rhopaluridae</taxon>
        <taxon>Intoshia</taxon>
    </lineage>
</organism>
<proteinExistence type="inferred from homology"/>
<reference evidence="6 7" key="1">
    <citation type="submission" date="2016-04" db="EMBL/GenBank/DDBJ databases">
        <title>The genome of Intoshia linei affirms orthonectids as highly simplified spiralians.</title>
        <authorList>
            <person name="Mikhailov K.V."/>
            <person name="Slusarev G.S."/>
            <person name="Nikitin M.A."/>
            <person name="Logacheva M.D."/>
            <person name="Penin A."/>
            <person name="Aleoshin V."/>
            <person name="Panchin Y.V."/>
        </authorList>
    </citation>
    <scope>NUCLEOTIDE SEQUENCE [LARGE SCALE GENOMIC DNA]</scope>
    <source>
        <strain evidence="6">Intl2013</strain>
        <tissue evidence="6">Whole animal</tissue>
    </source>
</reference>
<dbReference type="GO" id="GO:0046872">
    <property type="term" value="F:metal ion binding"/>
    <property type="evidence" value="ECO:0007669"/>
    <property type="project" value="UniProtKB-KW"/>
</dbReference>
<feature type="binding site" evidence="2">
    <location>
        <position position="152"/>
    </location>
    <ligand>
        <name>Cu cation</name>
        <dbReference type="ChEBI" id="CHEBI:23378"/>
    </ligand>
</feature>
<dbReference type="Pfam" id="PF00241">
    <property type="entry name" value="Cofilin_ADF"/>
    <property type="match status" value="2"/>
</dbReference>
<dbReference type="OrthoDB" id="270009at2759"/>
<dbReference type="CDD" id="cd02968">
    <property type="entry name" value="SCO"/>
    <property type="match status" value="1"/>
</dbReference>
<keyword evidence="3" id="KW-1015">Disulfide bond</keyword>
<feature type="disulfide bond" description="Redox-active" evidence="3">
    <location>
        <begin position="148"/>
        <end position="152"/>
    </location>
</feature>
<evidence type="ECO:0000259" key="5">
    <source>
        <dbReference type="PROSITE" id="PS51263"/>
    </source>
</evidence>
<keyword evidence="4" id="KW-1133">Transmembrane helix</keyword>
<gene>
    <name evidence="6" type="ORF">A3Q56_00594</name>
</gene>
<dbReference type="PANTHER" id="PTHR12151:SF25">
    <property type="entry name" value="LINALOOL DEHYDRATASE_ISOMERASE DOMAIN-CONTAINING PROTEIN"/>
    <property type="match status" value="1"/>
</dbReference>
<dbReference type="EMBL" id="LWCA01000037">
    <property type="protein sequence ID" value="OAF71620.1"/>
    <property type="molecule type" value="Genomic_DNA"/>
</dbReference>
<dbReference type="GO" id="GO:0033617">
    <property type="term" value="P:mitochondrial respiratory chain complex IV assembly"/>
    <property type="evidence" value="ECO:0007669"/>
    <property type="project" value="TreeGrafter"/>
</dbReference>
<feature type="domain" description="ADF-H" evidence="5">
    <location>
        <begin position="326"/>
        <end position="455"/>
    </location>
</feature>
<accession>A0A177BBN9</accession>
<dbReference type="SMART" id="SM00102">
    <property type="entry name" value="ADF"/>
    <property type="match status" value="2"/>
</dbReference>
<feature type="transmembrane region" description="Helical" evidence="4">
    <location>
        <begin position="74"/>
        <end position="96"/>
    </location>
</feature>
<keyword evidence="7" id="KW-1185">Reference proteome</keyword>
<dbReference type="GO" id="GO:0005739">
    <property type="term" value="C:mitochondrion"/>
    <property type="evidence" value="ECO:0007669"/>
    <property type="project" value="GOC"/>
</dbReference>
<keyword evidence="2" id="KW-0186">Copper</keyword>
<evidence type="ECO:0000256" key="4">
    <source>
        <dbReference type="SAM" id="Phobius"/>
    </source>
</evidence>
<protein>
    <recommendedName>
        <fullName evidence="5">ADF-H domain-containing protein</fullName>
    </recommendedName>
</protein>
<dbReference type="SUPFAM" id="SSF52833">
    <property type="entry name" value="Thioredoxin-like"/>
    <property type="match status" value="2"/>
</dbReference>
<dbReference type="InterPro" id="IPR036249">
    <property type="entry name" value="Thioredoxin-like_sf"/>
</dbReference>
<comment type="caution">
    <text evidence="6">The sequence shown here is derived from an EMBL/GenBank/DDBJ whole genome shotgun (WGS) entry which is preliminary data.</text>
</comment>
<keyword evidence="4" id="KW-0472">Membrane</keyword>
<feature type="binding site" evidence="2">
    <location>
        <position position="284"/>
    </location>
    <ligand>
        <name>Cu cation</name>
        <dbReference type="ChEBI" id="CHEBI:23378"/>
    </ligand>
</feature>
<keyword evidence="2" id="KW-0479">Metal-binding</keyword>
<dbReference type="InterPro" id="IPR002108">
    <property type="entry name" value="ADF-H"/>
</dbReference>
<evidence type="ECO:0000256" key="1">
    <source>
        <dbReference type="ARBA" id="ARBA00010996"/>
    </source>
</evidence>
<dbReference type="AlphaFoldDB" id="A0A177BBN9"/>
<name>A0A177BBN9_9BILA</name>
<evidence type="ECO:0000313" key="7">
    <source>
        <dbReference type="Proteomes" id="UP000078046"/>
    </source>
</evidence>
<dbReference type="Proteomes" id="UP000078046">
    <property type="component" value="Unassembled WGS sequence"/>
</dbReference>
<dbReference type="SUPFAM" id="SSF55753">
    <property type="entry name" value="Actin depolymerizing proteins"/>
    <property type="match status" value="2"/>
</dbReference>
<dbReference type="PROSITE" id="PS51263">
    <property type="entry name" value="ADF_H"/>
    <property type="match status" value="2"/>
</dbReference>
<feature type="binding site" evidence="2">
    <location>
        <position position="148"/>
    </location>
    <ligand>
        <name>Cu cation</name>
        <dbReference type="ChEBI" id="CHEBI:23378"/>
    </ligand>
</feature>
<dbReference type="InterPro" id="IPR003782">
    <property type="entry name" value="SCO1/SenC"/>
</dbReference>
<dbReference type="Gene3D" id="3.40.20.10">
    <property type="entry name" value="Severin"/>
    <property type="match status" value="2"/>
</dbReference>
<dbReference type="Gene3D" id="3.40.30.10">
    <property type="entry name" value="Glutaredoxin"/>
    <property type="match status" value="1"/>
</dbReference>
<keyword evidence="4" id="KW-0812">Transmembrane</keyword>
<evidence type="ECO:0000256" key="3">
    <source>
        <dbReference type="PIRSR" id="PIRSR603782-2"/>
    </source>
</evidence>
<dbReference type="InterPro" id="IPR029006">
    <property type="entry name" value="ADF-H/Gelsolin-like_dom_sf"/>
</dbReference>
<sequence length="643" mass="74817">MLKILTSRNVHSCFLRNGFSKALTCPLLSRTYCRMNTLSNTKLITKKSNNFKLIQLRHLRNQNELSKSYLGWKLYLFILCMGGTFCTLAYFINVALEDRYQTMQNMANVGSADIGGPFELINTKTGKLMTDKDFLGQWTLVYFGFTKCPDVCPSELDKIVKAIDVLDQTPSIVVRDEDDEYEEDKDVTVKLSITESIKKWFIMKIDKIQGYNQFGPLKITPIFITVDPERDNCQVINEYLAEFSNKFVGLTTDTPETIKKIAKAYRIYYSPGMKDADNDYIVDHSIISFLMSPNGEFINFYSQRINYIDMAESIRRNINVYNSQDHSNVALQQSVTREVKDILAKKSLYRCILMNIQDVELCLISNHVKNADVKSDYQEFITLHGDSTEPLYILFHCDTYWLFIMYIPETSSVRHKMLYAGTRSTLKREINESIKEYNVYSKKDLEFSAYRNYSDSTIPPPLTQAEISLQEVNHQTTMLMNQKLVSVSSGAIEFPIDDILSTNIKSFNKSKYNYLRMKIKDERFVFDCHKKIDFDQLINQYDQDEPRYHLFNIPSENKIVFIYTLPESGCKIKDRMIYASSRSAIVNYIKKFDVEIFKNIEVDGPDGLNITNILQEINPQNYHREEVIFEKAKMPGRRTRKKM</sequence>
<dbReference type="PANTHER" id="PTHR12151">
    <property type="entry name" value="ELECTRON TRANSPORT PROTIN SCO1/SENC FAMILY MEMBER"/>
    <property type="match status" value="1"/>
</dbReference>
<feature type="domain" description="ADF-H" evidence="5">
    <location>
        <begin position="484"/>
        <end position="618"/>
    </location>
</feature>
<comment type="similarity">
    <text evidence="1">Belongs to the SCO1/2 family.</text>
</comment>
<evidence type="ECO:0000313" key="6">
    <source>
        <dbReference type="EMBL" id="OAF71620.1"/>
    </source>
</evidence>
<dbReference type="Pfam" id="PF02630">
    <property type="entry name" value="SCO1-SenC"/>
    <property type="match status" value="2"/>
</dbReference>
<dbReference type="GO" id="GO:0003779">
    <property type="term" value="F:actin binding"/>
    <property type="evidence" value="ECO:0007669"/>
    <property type="project" value="InterPro"/>
</dbReference>